<evidence type="ECO:0000256" key="1">
    <source>
        <dbReference type="SAM" id="Phobius"/>
    </source>
</evidence>
<proteinExistence type="predicted"/>
<keyword evidence="1" id="KW-1133">Transmembrane helix</keyword>
<dbReference type="VEuPathDB" id="FungiDB:HMPREF1541_05280"/>
<protein>
    <submittedName>
        <fullName evidence="2">Uncharacterized protein</fullName>
    </submittedName>
</protein>
<feature type="transmembrane region" description="Helical" evidence="1">
    <location>
        <begin position="89"/>
        <end position="114"/>
    </location>
</feature>
<sequence length="140" mass="14999">MASKIFEMIPFLRAPLLVNSSIGLILSAVDTAQLEGDWWYNDGHLFDTMSATVAFYAASLVTTALFTYTDHRRGGLKLTGGRIVVPTNLVKAAVDLSLGIALLVLHIVVCVRLGSSGRDVVLHMYAGFGALTAGYVKVRG</sequence>
<accession>W2RTJ0</accession>
<gene>
    <name evidence="2" type="ORF">HMPREF1541_05280</name>
</gene>
<dbReference type="GeneID" id="19972619"/>
<dbReference type="HOGENOM" id="CLU_1835097_0_0_1"/>
<feature type="transmembrane region" description="Helical" evidence="1">
    <location>
        <begin position="120"/>
        <end position="138"/>
    </location>
</feature>
<evidence type="ECO:0000313" key="2">
    <source>
        <dbReference type="EMBL" id="ETN39058.1"/>
    </source>
</evidence>
<keyword evidence="3" id="KW-1185">Reference proteome</keyword>
<reference evidence="2 3" key="1">
    <citation type="submission" date="2013-03" db="EMBL/GenBank/DDBJ databases">
        <title>The Genome Sequence of Phialophora europaea CBS 101466.</title>
        <authorList>
            <consortium name="The Broad Institute Genomics Platform"/>
            <person name="Cuomo C."/>
            <person name="de Hoog S."/>
            <person name="Gorbushina A."/>
            <person name="Walker B."/>
            <person name="Young S.K."/>
            <person name="Zeng Q."/>
            <person name="Gargeya S."/>
            <person name="Fitzgerald M."/>
            <person name="Haas B."/>
            <person name="Abouelleil A."/>
            <person name="Allen A.W."/>
            <person name="Alvarado L."/>
            <person name="Arachchi H.M."/>
            <person name="Berlin A.M."/>
            <person name="Chapman S.B."/>
            <person name="Gainer-Dewar J."/>
            <person name="Goldberg J."/>
            <person name="Griggs A."/>
            <person name="Gujja S."/>
            <person name="Hansen M."/>
            <person name="Howarth C."/>
            <person name="Imamovic A."/>
            <person name="Ireland A."/>
            <person name="Larimer J."/>
            <person name="McCowan C."/>
            <person name="Murphy C."/>
            <person name="Pearson M."/>
            <person name="Poon T.W."/>
            <person name="Priest M."/>
            <person name="Roberts A."/>
            <person name="Saif S."/>
            <person name="Shea T."/>
            <person name="Sisk P."/>
            <person name="Sykes S."/>
            <person name="Wortman J."/>
            <person name="Nusbaum C."/>
            <person name="Birren B."/>
        </authorList>
    </citation>
    <scope>NUCLEOTIDE SEQUENCE [LARGE SCALE GENOMIC DNA]</scope>
    <source>
        <strain evidence="2 3">CBS 101466</strain>
    </source>
</reference>
<dbReference type="RefSeq" id="XP_008717843.1">
    <property type="nucleotide sequence ID" value="XM_008719621.1"/>
</dbReference>
<dbReference type="AlphaFoldDB" id="W2RTJ0"/>
<dbReference type="EMBL" id="KB822721">
    <property type="protein sequence ID" value="ETN39058.1"/>
    <property type="molecule type" value="Genomic_DNA"/>
</dbReference>
<dbReference type="Proteomes" id="UP000030752">
    <property type="component" value="Unassembled WGS sequence"/>
</dbReference>
<name>W2RTJ0_CYPE1</name>
<keyword evidence="1" id="KW-0812">Transmembrane</keyword>
<feature type="transmembrane region" description="Helical" evidence="1">
    <location>
        <begin position="12"/>
        <end position="29"/>
    </location>
</feature>
<keyword evidence="1" id="KW-0472">Membrane</keyword>
<organism evidence="2 3">
    <name type="scientific">Cyphellophora europaea (strain CBS 101466)</name>
    <name type="common">Phialophora europaea</name>
    <dbReference type="NCBI Taxonomy" id="1220924"/>
    <lineage>
        <taxon>Eukaryota</taxon>
        <taxon>Fungi</taxon>
        <taxon>Dikarya</taxon>
        <taxon>Ascomycota</taxon>
        <taxon>Pezizomycotina</taxon>
        <taxon>Eurotiomycetes</taxon>
        <taxon>Chaetothyriomycetidae</taxon>
        <taxon>Chaetothyriales</taxon>
        <taxon>Cyphellophoraceae</taxon>
        <taxon>Cyphellophora</taxon>
    </lineage>
</organism>
<evidence type="ECO:0000313" key="3">
    <source>
        <dbReference type="Proteomes" id="UP000030752"/>
    </source>
</evidence>
<feature type="transmembrane region" description="Helical" evidence="1">
    <location>
        <begin position="49"/>
        <end position="68"/>
    </location>
</feature>
<dbReference type="InParanoid" id="W2RTJ0"/>